<protein>
    <submittedName>
        <fullName evidence="1">Uncharacterized protein</fullName>
    </submittedName>
</protein>
<dbReference type="Gene3D" id="3.40.80.10">
    <property type="entry name" value="Peptidoglycan recognition protein-like"/>
    <property type="match status" value="1"/>
</dbReference>
<dbReference type="SUPFAM" id="SSF55846">
    <property type="entry name" value="N-acetylmuramoyl-L-alanine amidase-like"/>
    <property type="match status" value="1"/>
</dbReference>
<proteinExistence type="predicted"/>
<sequence>MARTWDNWNHIAGDSPFAEHLGDDVDDFRGGREREQEERVSRLGVHMTGRSIVARALERDEDPLEHTLSHYTQKRTSSHYLLHWAGELWQMTDDRIRVDHIGVYEKERALYLGGGWARGEPDHKDRVISAKTVKMWKAAWPGYKSPQHLFPTHSVNNVSVGVEMPPCFVSGKYLAEPLRDGLWHTSAQHLGVALLACDLASRHGWKGNWWIDPKGGPRTPILPGHEDCDLYGRSQPSGGWDPGVLRSDPRWDWDTVIHLIMMRQTYGELRRYLVMAADVVGTTATLLF</sequence>
<dbReference type="EMBL" id="LAZR01014671">
    <property type="protein sequence ID" value="KKM16457.1"/>
    <property type="molecule type" value="Genomic_DNA"/>
</dbReference>
<dbReference type="InterPro" id="IPR036505">
    <property type="entry name" value="Amidase/PGRP_sf"/>
</dbReference>
<name>A0A0F9HMQ0_9ZZZZ</name>
<dbReference type="GO" id="GO:0008745">
    <property type="term" value="F:N-acetylmuramoyl-L-alanine amidase activity"/>
    <property type="evidence" value="ECO:0007669"/>
    <property type="project" value="InterPro"/>
</dbReference>
<organism evidence="1">
    <name type="scientific">marine sediment metagenome</name>
    <dbReference type="NCBI Taxonomy" id="412755"/>
    <lineage>
        <taxon>unclassified sequences</taxon>
        <taxon>metagenomes</taxon>
        <taxon>ecological metagenomes</taxon>
    </lineage>
</organism>
<evidence type="ECO:0000313" key="1">
    <source>
        <dbReference type="EMBL" id="KKM16457.1"/>
    </source>
</evidence>
<comment type="caution">
    <text evidence="1">The sequence shown here is derived from an EMBL/GenBank/DDBJ whole genome shotgun (WGS) entry which is preliminary data.</text>
</comment>
<reference evidence="1" key="1">
    <citation type="journal article" date="2015" name="Nature">
        <title>Complex archaea that bridge the gap between prokaryotes and eukaryotes.</title>
        <authorList>
            <person name="Spang A."/>
            <person name="Saw J.H."/>
            <person name="Jorgensen S.L."/>
            <person name="Zaremba-Niedzwiedzka K."/>
            <person name="Martijn J."/>
            <person name="Lind A.E."/>
            <person name="van Eijk R."/>
            <person name="Schleper C."/>
            <person name="Guy L."/>
            <person name="Ettema T.J."/>
        </authorList>
    </citation>
    <scope>NUCLEOTIDE SEQUENCE</scope>
</reference>
<dbReference type="AlphaFoldDB" id="A0A0F9HMQ0"/>
<dbReference type="GO" id="GO:0009253">
    <property type="term" value="P:peptidoglycan catabolic process"/>
    <property type="evidence" value="ECO:0007669"/>
    <property type="project" value="InterPro"/>
</dbReference>
<gene>
    <name evidence="1" type="ORF">LCGC14_1685660</name>
</gene>
<accession>A0A0F9HMQ0</accession>